<feature type="region of interest" description="Disordered" evidence="1">
    <location>
        <begin position="163"/>
        <end position="197"/>
    </location>
</feature>
<gene>
    <name evidence="3" type="ORF">J2I46_21630</name>
</gene>
<organism evidence="3 4">
    <name type="scientific">Fibrella forsythiae</name>
    <dbReference type="NCBI Taxonomy" id="2817061"/>
    <lineage>
        <taxon>Bacteria</taxon>
        <taxon>Pseudomonadati</taxon>
        <taxon>Bacteroidota</taxon>
        <taxon>Cytophagia</taxon>
        <taxon>Cytophagales</taxon>
        <taxon>Spirosomataceae</taxon>
        <taxon>Fibrella</taxon>
    </lineage>
</organism>
<sequence>MKVGDLIKTRYATNGGFFAYSGPATFEKKVATYPANGLLLGSVSSLETTGSVFGIGGTKWVGIKLDQPVTYGGVVYSNVFIKETGVYVPTTTMAQYYVNAKVNKVNYRAAPSTVTGKILGQLSGGELAGSGDGTKSNGFYRITRPNGAVVWISANYITARAASTTGSTTPSTTTPAGGTTTTTPSGSTDTTSEKNTLPQTIEIKLENLVGEKAAPAVKWGFVALGVGLIILVVYRFAKAKGRKRK</sequence>
<proteinExistence type="predicted"/>
<evidence type="ECO:0000256" key="2">
    <source>
        <dbReference type="SAM" id="Phobius"/>
    </source>
</evidence>
<keyword evidence="4" id="KW-1185">Reference proteome</keyword>
<accession>A0ABS3JMG6</accession>
<evidence type="ECO:0000313" key="4">
    <source>
        <dbReference type="Proteomes" id="UP000664628"/>
    </source>
</evidence>
<feature type="transmembrane region" description="Helical" evidence="2">
    <location>
        <begin position="219"/>
        <end position="237"/>
    </location>
</feature>
<evidence type="ECO:0000313" key="3">
    <source>
        <dbReference type="EMBL" id="MBO0951201.1"/>
    </source>
</evidence>
<protein>
    <recommendedName>
        <fullName evidence="5">SH3b domain-containing protein</fullName>
    </recommendedName>
</protein>
<feature type="compositionally biased region" description="Low complexity" evidence="1">
    <location>
        <begin position="163"/>
        <end position="190"/>
    </location>
</feature>
<keyword evidence="2" id="KW-0812">Transmembrane</keyword>
<comment type="caution">
    <text evidence="3">The sequence shown here is derived from an EMBL/GenBank/DDBJ whole genome shotgun (WGS) entry which is preliminary data.</text>
</comment>
<keyword evidence="2" id="KW-1133">Transmembrane helix</keyword>
<keyword evidence="2" id="KW-0472">Membrane</keyword>
<dbReference type="Gene3D" id="2.30.30.40">
    <property type="entry name" value="SH3 Domains"/>
    <property type="match status" value="1"/>
</dbReference>
<dbReference type="RefSeq" id="WP_207331156.1">
    <property type="nucleotide sequence ID" value="NZ_JAFMYW010000007.1"/>
</dbReference>
<name>A0ABS3JMG6_9BACT</name>
<dbReference type="Proteomes" id="UP000664628">
    <property type="component" value="Unassembled WGS sequence"/>
</dbReference>
<evidence type="ECO:0000256" key="1">
    <source>
        <dbReference type="SAM" id="MobiDB-lite"/>
    </source>
</evidence>
<dbReference type="EMBL" id="JAFMYW010000007">
    <property type="protein sequence ID" value="MBO0951201.1"/>
    <property type="molecule type" value="Genomic_DNA"/>
</dbReference>
<evidence type="ECO:0008006" key="5">
    <source>
        <dbReference type="Google" id="ProtNLM"/>
    </source>
</evidence>
<reference evidence="3 4" key="1">
    <citation type="submission" date="2021-03" db="EMBL/GenBank/DDBJ databases">
        <title>Fibrella sp. HMF5405 genome sequencing and assembly.</title>
        <authorList>
            <person name="Kang H."/>
            <person name="Kim H."/>
            <person name="Bae S."/>
            <person name="Joh K."/>
        </authorList>
    </citation>
    <scope>NUCLEOTIDE SEQUENCE [LARGE SCALE GENOMIC DNA]</scope>
    <source>
        <strain evidence="3 4">HMF5405</strain>
    </source>
</reference>